<accession>A0AAW0V416</accession>
<feature type="compositionally biased region" description="Basic and acidic residues" evidence="1">
    <location>
        <begin position="60"/>
        <end position="73"/>
    </location>
</feature>
<comment type="caution">
    <text evidence="2">The sequence shown here is derived from an EMBL/GenBank/DDBJ whole genome shotgun (WGS) entry which is preliminary data.</text>
</comment>
<protein>
    <submittedName>
        <fullName evidence="2">Uncharacterized protein</fullName>
    </submittedName>
</protein>
<keyword evidence="3" id="KW-1185">Reference proteome</keyword>
<evidence type="ECO:0000313" key="3">
    <source>
        <dbReference type="Proteomes" id="UP001487740"/>
    </source>
</evidence>
<name>A0AAW0V416_SCYPA</name>
<reference evidence="2 3" key="1">
    <citation type="submission" date="2023-03" db="EMBL/GenBank/DDBJ databases">
        <title>High-quality genome of Scylla paramamosain provides insights in environmental adaptation.</title>
        <authorList>
            <person name="Zhang L."/>
        </authorList>
    </citation>
    <scope>NUCLEOTIDE SEQUENCE [LARGE SCALE GENOMIC DNA]</scope>
    <source>
        <strain evidence="2">LZ_2023a</strain>
        <tissue evidence="2">Muscle</tissue>
    </source>
</reference>
<gene>
    <name evidence="2" type="ORF">O3P69_007100</name>
</gene>
<organism evidence="2 3">
    <name type="scientific">Scylla paramamosain</name>
    <name type="common">Mud crab</name>
    <dbReference type="NCBI Taxonomy" id="85552"/>
    <lineage>
        <taxon>Eukaryota</taxon>
        <taxon>Metazoa</taxon>
        <taxon>Ecdysozoa</taxon>
        <taxon>Arthropoda</taxon>
        <taxon>Crustacea</taxon>
        <taxon>Multicrustacea</taxon>
        <taxon>Malacostraca</taxon>
        <taxon>Eumalacostraca</taxon>
        <taxon>Eucarida</taxon>
        <taxon>Decapoda</taxon>
        <taxon>Pleocyemata</taxon>
        <taxon>Brachyura</taxon>
        <taxon>Eubrachyura</taxon>
        <taxon>Portunoidea</taxon>
        <taxon>Portunidae</taxon>
        <taxon>Portuninae</taxon>
        <taxon>Scylla</taxon>
    </lineage>
</organism>
<evidence type="ECO:0000256" key="1">
    <source>
        <dbReference type="SAM" id="MobiDB-lite"/>
    </source>
</evidence>
<dbReference type="EMBL" id="JARAKH010000002">
    <property type="protein sequence ID" value="KAK8406148.1"/>
    <property type="molecule type" value="Genomic_DNA"/>
</dbReference>
<proteinExistence type="predicted"/>
<dbReference type="Proteomes" id="UP001487740">
    <property type="component" value="Unassembled WGS sequence"/>
</dbReference>
<dbReference type="AlphaFoldDB" id="A0AAW0V416"/>
<feature type="region of interest" description="Disordered" evidence="1">
    <location>
        <begin position="21"/>
        <end position="73"/>
    </location>
</feature>
<sequence>MESFESSSAYTTDVEAFRIICPNTQSSPRGGSGVTNTAERDVAGRAAADRPLCPPMRGASEVRRSERLPGRPKDDCSGVLMLPPCPTLPQVCKDVQGSTHQLTYIQHSHTCVTQRCSTWPVSQFRSWIISFYLPNRNH</sequence>
<feature type="compositionally biased region" description="Polar residues" evidence="1">
    <location>
        <begin position="22"/>
        <end position="37"/>
    </location>
</feature>
<evidence type="ECO:0000313" key="2">
    <source>
        <dbReference type="EMBL" id="KAK8406148.1"/>
    </source>
</evidence>